<evidence type="ECO:0000256" key="2">
    <source>
        <dbReference type="ARBA" id="ARBA00022729"/>
    </source>
</evidence>
<evidence type="ECO:0000256" key="4">
    <source>
        <dbReference type="ARBA" id="ARBA00023157"/>
    </source>
</evidence>
<dbReference type="EMBL" id="BAABBN010000012">
    <property type="protein sequence ID" value="GAA3936749.1"/>
    <property type="molecule type" value="Genomic_DNA"/>
</dbReference>
<evidence type="ECO:0000256" key="5">
    <source>
        <dbReference type="ARBA" id="ARBA00023284"/>
    </source>
</evidence>
<keyword evidence="8" id="KW-1185">Reference proteome</keyword>
<evidence type="ECO:0000313" key="8">
    <source>
        <dbReference type="Proteomes" id="UP001501565"/>
    </source>
</evidence>
<comment type="caution">
    <text evidence="7">The sequence shown here is derived from an EMBL/GenBank/DDBJ whole genome shotgun (WGS) entry which is preliminary data.</text>
</comment>
<proteinExistence type="inferred from homology"/>
<keyword evidence="3" id="KW-0560">Oxidoreductase</keyword>
<protein>
    <recommendedName>
        <fullName evidence="6">Thioredoxin-like fold domain-containing protein</fullName>
    </recommendedName>
</protein>
<keyword evidence="5" id="KW-0676">Redox-active center</keyword>
<reference evidence="8" key="1">
    <citation type="journal article" date="2019" name="Int. J. Syst. Evol. Microbiol.">
        <title>The Global Catalogue of Microorganisms (GCM) 10K type strain sequencing project: providing services to taxonomists for standard genome sequencing and annotation.</title>
        <authorList>
            <consortium name="The Broad Institute Genomics Platform"/>
            <consortium name="The Broad Institute Genome Sequencing Center for Infectious Disease"/>
            <person name="Wu L."/>
            <person name="Ma J."/>
        </authorList>
    </citation>
    <scope>NUCLEOTIDE SEQUENCE [LARGE SCALE GENOMIC DNA]</scope>
    <source>
        <strain evidence="8">JCM 17551</strain>
    </source>
</reference>
<keyword evidence="2" id="KW-0732">Signal</keyword>
<accession>A0ABP7N6N6</accession>
<organism evidence="7 8">
    <name type="scientific">Litoribacillus peritrichatus</name>
    <dbReference type="NCBI Taxonomy" id="718191"/>
    <lineage>
        <taxon>Bacteria</taxon>
        <taxon>Pseudomonadati</taxon>
        <taxon>Pseudomonadota</taxon>
        <taxon>Gammaproteobacteria</taxon>
        <taxon>Oceanospirillales</taxon>
        <taxon>Oceanospirillaceae</taxon>
        <taxon>Litoribacillus</taxon>
    </lineage>
</organism>
<evidence type="ECO:0000256" key="1">
    <source>
        <dbReference type="ARBA" id="ARBA00005791"/>
    </source>
</evidence>
<dbReference type="Proteomes" id="UP001501565">
    <property type="component" value="Unassembled WGS sequence"/>
</dbReference>
<gene>
    <name evidence="7" type="ORF">GCM10022277_36410</name>
</gene>
<keyword evidence="4" id="KW-1015">Disulfide bond</keyword>
<dbReference type="Gene3D" id="3.40.30.10">
    <property type="entry name" value="Glutaredoxin"/>
    <property type="match status" value="1"/>
</dbReference>
<name>A0ABP7N6N6_9GAMM</name>
<dbReference type="Pfam" id="PF13462">
    <property type="entry name" value="Thioredoxin_4"/>
    <property type="match status" value="1"/>
</dbReference>
<dbReference type="SUPFAM" id="SSF52833">
    <property type="entry name" value="Thioredoxin-like"/>
    <property type="match status" value="1"/>
</dbReference>
<dbReference type="InterPro" id="IPR012336">
    <property type="entry name" value="Thioredoxin-like_fold"/>
</dbReference>
<dbReference type="PANTHER" id="PTHR13887">
    <property type="entry name" value="GLUTATHIONE S-TRANSFERASE KAPPA"/>
    <property type="match status" value="1"/>
</dbReference>
<evidence type="ECO:0000259" key="6">
    <source>
        <dbReference type="Pfam" id="PF13462"/>
    </source>
</evidence>
<dbReference type="RefSeq" id="WP_344800043.1">
    <property type="nucleotide sequence ID" value="NZ_BAABBN010000012.1"/>
</dbReference>
<feature type="domain" description="Thioredoxin-like fold" evidence="6">
    <location>
        <begin position="47"/>
        <end position="207"/>
    </location>
</feature>
<dbReference type="PANTHER" id="PTHR13887:SF14">
    <property type="entry name" value="DISULFIDE BOND FORMATION PROTEIN D"/>
    <property type="match status" value="1"/>
</dbReference>
<sequence>MNKKAIIASVIALLVLVAATLMYKSAQESSQNQAARESASELVRPYSPMKGSKDAKVTIVEFLDPACETCRQFYPFVKNILKSKPGKVNLVVRHAPFHQGSDVMVLILEAAKEQGKYWQTLEVMLKEQANWTEHHRAQPEKIWKYLAPLGLDLDKLREDMKKPEIVQRVQQDIADTMGLKVTKTPGFFVNGQPLTKFGYQTLKDLIESEISKNY</sequence>
<evidence type="ECO:0000313" key="7">
    <source>
        <dbReference type="EMBL" id="GAA3936749.1"/>
    </source>
</evidence>
<evidence type="ECO:0000256" key="3">
    <source>
        <dbReference type="ARBA" id="ARBA00023002"/>
    </source>
</evidence>
<comment type="similarity">
    <text evidence="1">Belongs to the thioredoxin family. DsbA subfamily.</text>
</comment>
<dbReference type="InterPro" id="IPR036249">
    <property type="entry name" value="Thioredoxin-like_sf"/>
</dbReference>